<dbReference type="CDD" id="cd09076">
    <property type="entry name" value="L1-EN"/>
    <property type="match status" value="1"/>
</dbReference>
<dbReference type="Gene3D" id="3.60.10.10">
    <property type="entry name" value="Endonuclease/exonuclease/phosphatase"/>
    <property type="match status" value="1"/>
</dbReference>
<dbReference type="SUPFAM" id="SSF56219">
    <property type="entry name" value="DNase I-like"/>
    <property type="match status" value="1"/>
</dbReference>
<dbReference type="Ensembl" id="ENSGMOT00000035262.1">
    <property type="protein sequence ID" value="ENSGMOP00000047065.1"/>
    <property type="gene ID" value="ENSGMOG00000035984.1"/>
</dbReference>
<reference evidence="3" key="2">
    <citation type="submission" date="2025-09" db="UniProtKB">
        <authorList>
            <consortium name="Ensembl"/>
        </authorList>
    </citation>
    <scope>IDENTIFICATION</scope>
</reference>
<protein>
    <recommendedName>
        <fullName evidence="2">Reverse transcriptase domain-containing protein</fullName>
    </recommendedName>
</protein>
<proteinExistence type="predicted"/>
<evidence type="ECO:0000259" key="2">
    <source>
        <dbReference type="PROSITE" id="PS50878"/>
    </source>
</evidence>
<dbReference type="Pfam" id="PF03372">
    <property type="entry name" value="Exo_endo_phos"/>
    <property type="match status" value="1"/>
</dbReference>
<dbReference type="CDD" id="cd01650">
    <property type="entry name" value="RT_nLTR_like"/>
    <property type="match status" value="1"/>
</dbReference>
<dbReference type="InterPro" id="IPR000477">
    <property type="entry name" value="RT_dom"/>
</dbReference>
<feature type="domain" description="Reverse transcriptase" evidence="2">
    <location>
        <begin position="505"/>
        <end position="790"/>
    </location>
</feature>
<keyword evidence="4" id="KW-1185">Reference proteome</keyword>
<reference evidence="3" key="1">
    <citation type="submission" date="2025-08" db="UniProtKB">
        <authorList>
            <consortium name="Ensembl"/>
        </authorList>
    </citation>
    <scope>IDENTIFICATION</scope>
</reference>
<feature type="chain" id="PRO_5034041206" description="Reverse transcriptase domain-containing protein" evidence="1">
    <location>
        <begin position="27"/>
        <end position="1283"/>
    </location>
</feature>
<sequence length="1283" mass="148246">MNNRASMESCVFLFTITMVIITSLNANGLRNMTKIERTIELCKSDILCLQETHWDNELVETLGKLWKGPIFMDNGSAKACGVAILVRERSVSGVKQTFCGGNGRVIAIEFVHNKNTYKLINIYAPNVEELRKFFFEDLEVLCTGDCMMVGDYNVKLSRLDYSNNVKYRYDGSRNFLKSMMAEHKMVDVWREENAERKVFSRRQVVMGTLRQSRIDLVLVKENIVSQIKEVKYTFTTLSDHAILSLRLRDACIRNVGGGMWCLNNSLLREDSYKEMIAKCIKEEMENRLNKDNICIWWENLKEKVKKKSIYYAKQMNFRMDQVEKEIRNKLNEEAGKADKDGNYNIQNYMNLRRQLKVFEKNKCDGAIVRSRVQYAVEGERCTAYFLNLEKNKQENNYINKLQNENGEKVNDLVSILNTVEGFYKNLYKKGNTEKVCIDEVLSGVDARISADEQDMCDRGITVEEIQIAIKNAKNNKSPGSDGLSSEFYKEFADVLAPILLMVYQSMEEGQMVPESMATGVITILFKNRGSRLELGNYRPISLLNSDYKILTRVLAYRIKKVMGGIISPTQAYSVEGRDIADIIGTVRDVVRHMKEQSGIVLSIDLNKAFDRVEHEFLFRTMKEFGFGDRIVSWIRLLYKEAKSRVKCNGLMTDTFALERSVRQGCPLSALLYSMSIEPFAVLIKKDSNIKGIQIPGEKINIIQQYADDMTITVENMDSINIIMKHMGTYGRAAGAKVNIEKSELMCIGQEGDRVDSMIAFRVVDCIKVLGVNIGPNEKEARDITWTGVINKIKHTLNAWKQRKLKLKGKVIVVNSLLLSKCVYVLGALDLPVWVLSELNQLTSNFLWDGKGVRISHKTLIAGYSEGGLKLVDIDTKRKALRVKTVKKYLHDVNDYGWKQFFKMYVQMAGRCGENSLLMVLKEPMYEKVPFFYQEVFRAWGEFLPNISYNCSNVTEVMNKPVFLNPIIQHNNKMLYNKVFMDAGIRQVKDMVYEFVPGFLPGQAMVDCVREWDEDARRDMIVKMYDIIKGSMPVDWRYLIERECVRTGDGPLPKLVFVKNDANKEFKELKVKNIYLELIAKLLKRPASEQMWERVLPGMNVQLIWENLQIKYNAIECENNDFMTRHNRIYVNTVLHQINKENKRECDVCETEPEDLLHIYIRCDCLRSFVLKLKDMLFKNWEKGFVKAYEWNKMLLFGVNGKRKDVNVRLFNFVLSHVRYAIMSRRNLAHFEGKRVHVWDLFESVVRRNVGLIFKYGAEDFAECFIDGCGFISVTSEGKLAFNF</sequence>
<dbReference type="Proteomes" id="UP000694546">
    <property type="component" value="Unassembled WGS sequence"/>
</dbReference>
<evidence type="ECO:0000313" key="3">
    <source>
        <dbReference type="Ensembl" id="ENSGMOP00000047065.1"/>
    </source>
</evidence>
<dbReference type="SUPFAM" id="SSF56672">
    <property type="entry name" value="DNA/RNA polymerases"/>
    <property type="match status" value="1"/>
</dbReference>
<accession>A0A8C5BHG0</accession>
<dbReference type="InterPro" id="IPR005135">
    <property type="entry name" value="Endo/exonuclease/phosphatase"/>
</dbReference>
<dbReference type="PROSITE" id="PS50878">
    <property type="entry name" value="RT_POL"/>
    <property type="match status" value="1"/>
</dbReference>
<organism evidence="3 4">
    <name type="scientific">Gadus morhua</name>
    <name type="common">Atlantic cod</name>
    <dbReference type="NCBI Taxonomy" id="8049"/>
    <lineage>
        <taxon>Eukaryota</taxon>
        <taxon>Metazoa</taxon>
        <taxon>Chordata</taxon>
        <taxon>Craniata</taxon>
        <taxon>Vertebrata</taxon>
        <taxon>Euteleostomi</taxon>
        <taxon>Actinopterygii</taxon>
        <taxon>Neopterygii</taxon>
        <taxon>Teleostei</taxon>
        <taxon>Neoteleostei</taxon>
        <taxon>Acanthomorphata</taxon>
        <taxon>Zeiogadaria</taxon>
        <taxon>Gadariae</taxon>
        <taxon>Gadiformes</taxon>
        <taxon>Gadoidei</taxon>
        <taxon>Gadidae</taxon>
        <taxon>Gadus</taxon>
    </lineage>
</organism>
<dbReference type="OMA" id="YECEDIH"/>
<dbReference type="GeneTree" id="ENSGT00940000163737"/>
<dbReference type="PANTHER" id="PTHR31635:SF196">
    <property type="entry name" value="REVERSE TRANSCRIPTASE DOMAIN-CONTAINING PROTEIN-RELATED"/>
    <property type="match status" value="1"/>
</dbReference>
<dbReference type="PANTHER" id="PTHR31635">
    <property type="entry name" value="REVERSE TRANSCRIPTASE DOMAIN-CONTAINING PROTEIN-RELATED"/>
    <property type="match status" value="1"/>
</dbReference>
<dbReference type="InterPro" id="IPR036691">
    <property type="entry name" value="Endo/exonu/phosph_ase_sf"/>
</dbReference>
<name>A0A8C5BHG0_GADMO</name>
<dbReference type="Pfam" id="PF00078">
    <property type="entry name" value="RVT_1"/>
    <property type="match status" value="1"/>
</dbReference>
<feature type="signal peptide" evidence="1">
    <location>
        <begin position="1"/>
        <end position="26"/>
    </location>
</feature>
<dbReference type="GO" id="GO:0003824">
    <property type="term" value="F:catalytic activity"/>
    <property type="evidence" value="ECO:0007669"/>
    <property type="project" value="InterPro"/>
</dbReference>
<evidence type="ECO:0000313" key="4">
    <source>
        <dbReference type="Proteomes" id="UP000694546"/>
    </source>
</evidence>
<dbReference type="InterPro" id="IPR043502">
    <property type="entry name" value="DNA/RNA_pol_sf"/>
</dbReference>
<evidence type="ECO:0000256" key="1">
    <source>
        <dbReference type="SAM" id="SignalP"/>
    </source>
</evidence>
<keyword evidence="1" id="KW-0732">Signal</keyword>